<dbReference type="AlphaFoldDB" id="A0A8D8SCV0"/>
<evidence type="ECO:0008006" key="3">
    <source>
        <dbReference type="Google" id="ProtNLM"/>
    </source>
</evidence>
<feature type="region of interest" description="Disordered" evidence="1">
    <location>
        <begin position="323"/>
        <end position="346"/>
    </location>
</feature>
<organism evidence="2">
    <name type="scientific">Cacopsylla melanoneura</name>
    <dbReference type="NCBI Taxonomy" id="428564"/>
    <lineage>
        <taxon>Eukaryota</taxon>
        <taxon>Metazoa</taxon>
        <taxon>Ecdysozoa</taxon>
        <taxon>Arthropoda</taxon>
        <taxon>Hexapoda</taxon>
        <taxon>Insecta</taxon>
        <taxon>Pterygota</taxon>
        <taxon>Neoptera</taxon>
        <taxon>Paraneoptera</taxon>
        <taxon>Hemiptera</taxon>
        <taxon>Sternorrhyncha</taxon>
        <taxon>Psylloidea</taxon>
        <taxon>Psyllidae</taxon>
        <taxon>Psyllinae</taxon>
        <taxon>Cacopsylla</taxon>
    </lineage>
</organism>
<dbReference type="EMBL" id="HBUF01206609">
    <property type="protein sequence ID" value="CAG6664032.1"/>
    <property type="molecule type" value="Transcribed_RNA"/>
</dbReference>
<accession>A0A8D8SCV0</accession>
<evidence type="ECO:0000256" key="1">
    <source>
        <dbReference type="SAM" id="MobiDB-lite"/>
    </source>
</evidence>
<feature type="region of interest" description="Disordered" evidence="1">
    <location>
        <begin position="396"/>
        <end position="524"/>
    </location>
</feature>
<reference evidence="2" key="1">
    <citation type="submission" date="2021-05" db="EMBL/GenBank/DDBJ databases">
        <authorList>
            <person name="Alioto T."/>
            <person name="Alioto T."/>
            <person name="Gomez Garrido J."/>
        </authorList>
    </citation>
    <scope>NUCLEOTIDE SEQUENCE</scope>
</reference>
<sequence length="524" mass="58563">MAPNKSSSNRQEGSNMYCGNKPLSAYKVVIQNRSKRNGFNKTFVAHNITKTLGNADRLELKRINRHQMIGYCGSAETANKLVSNTNLKTSLNIFIPFLYNHRFGVIKDIDLSFTEEEILECIIVPSHFNTSVLKVKRMNFKGKPSSNVLVCFDGNIKPDYCSLWNLKIIVEDYSPRVRICNSCFRFGHTVKFCVSKVEKCNVCSRPNSHHHVCGNNICPNCQEEHSPYSIKQCRKLADNKKIVNLMHSSGLTFWEASQEFFNGSTKYTSGSPSYASRVKQSGNKLPSNTSRYVLQSQDLFNDSDITESCHNSDHNNSVNVVGNGDSNSHASTPVSSNIGDNVDNILSQNTPVETDRFGKDSHNLFDVRDGSNTSGISIIDVDIDTNNVTKEHPISVVEKDSISQNGDNNFNDQDLDTNSVLLTPSSDTNKEKEKMNAVSPSSDTNKKEEKKMNSGSPSPDTNKKKEKKKVNSGSPPDTNKKKEKNKNRKQTLIPRVDLSPNSADASVSQSDHRYSKGYFMRNKK</sequence>
<feature type="compositionally biased region" description="Polar residues" evidence="1">
    <location>
        <begin position="402"/>
        <end position="427"/>
    </location>
</feature>
<feature type="compositionally biased region" description="Polar residues" evidence="1">
    <location>
        <begin position="499"/>
        <end position="509"/>
    </location>
</feature>
<protein>
    <recommendedName>
        <fullName evidence="3">Nucleic-acid-binding protein from mobile element jockey</fullName>
    </recommendedName>
</protein>
<evidence type="ECO:0000313" key="2">
    <source>
        <dbReference type="EMBL" id="CAG6664032.1"/>
    </source>
</evidence>
<proteinExistence type="predicted"/>
<name>A0A8D8SCV0_9HEMI</name>
<feature type="compositionally biased region" description="Polar residues" evidence="1">
    <location>
        <begin position="330"/>
        <end position="346"/>
    </location>
</feature>